<dbReference type="EMBL" id="CP012288">
    <property type="protein sequence ID" value="AMV66421.1"/>
    <property type="molecule type" value="Genomic_DNA"/>
</dbReference>
<comment type="subcellular location">
    <subcellularLocation>
        <location evidence="1">Membrane</location>
        <topology evidence="1">Multi-pass membrane protein</topology>
    </subcellularLocation>
</comment>
<proteinExistence type="inferred from homology"/>
<comment type="catalytic activity">
    <reaction evidence="12">
        <text>K(+)(in) = K(+)(out)</text>
        <dbReference type="Rhea" id="RHEA:29463"/>
        <dbReference type="ChEBI" id="CHEBI:29103"/>
    </reaction>
</comment>
<feature type="compositionally biased region" description="Low complexity" evidence="13">
    <location>
        <begin position="289"/>
        <end position="300"/>
    </location>
</feature>
<name>A0ABM6A2N2_9LACO</name>
<evidence type="ECO:0000256" key="3">
    <source>
        <dbReference type="ARBA" id="ARBA00022448"/>
    </source>
</evidence>
<evidence type="ECO:0000256" key="4">
    <source>
        <dbReference type="ARBA" id="ARBA00022538"/>
    </source>
</evidence>
<evidence type="ECO:0000256" key="11">
    <source>
        <dbReference type="ARBA" id="ARBA00023303"/>
    </source>
</evidence>
<evidence type="ECO:0000313" key="15">
    <source>
        <dbReference type="EMBL" id="AMV66421.1"/>
    </source>
</evidence>
<keyword evidence="6" id="KW-0631">Potassium channel</keyword>
<keyword evidence="4" id="KW-0633">Potassium transport</keyword>
<feature type="transmembrane region" description="Helical" evidence="14">
    <location>
        <begin position="73"/>
        <end position="95"/>
    </location>
</feature>
<feature type="transmembrane region" description="Helical" evidence="14">
    <location>
        <begin position="42"/>
        <end position="61"/>
    </location>
</feature>
<reference evidence="15 16" key="1">
    <citation type="journal article" date="2016" name="PLoS ONE">
        <title>The Identification of Novel Diagnostic Marker Genes for the Detection of Beer Spoiling Pediococcus damnosus Strains Using the BlAst Diagnostic Gene findEr.</title>
        <authorList>
            <person name="Behr J."/>
            <person name="Geissler A.J."/>
            <person name="Schmid J."/>
            <person name="Zehe A."/>
            <person name="Vogel R.F."/>
        </authorList>
    </citation>
    <scope>NUCLEOTIDE SEQUENCE [LARGE SCALE GENOMIC DNA]</scope>
    <source>
        <strain evidence="15 16">TMW 2.1535</strain>
    </source>
</reference>
<feature type="transmembrane region" description="Helical" evidence="14">
    <location>
        <begin position="107"/>
        <end position="126"/>
    </location>
</feature>
<evidence type="ECO:0000256" key="1">
    <source>
        <dbReference type="ARBA" id="ARBA00004141"/>
    </source>
</evidence>
<accession>A0ABM6A2N2</accession>
<dbReference type="Pfam" id="PF06736">
    <property type="entry name" value="TMEM175"/>
    <property type="match status" value="1"/>
</dbReference>
<feature type="compositionally biased region" description="Basic and acidic residues" evidence="13">
    <location>
        <begin position="275"/>
        <end position="288"/>
    </location>
</feature>
<keyword evidence="11" id="KW-0407">Ion channel</keyword>
<dbReference type="GeneID" id="57275757"/>
<organism evidence="15 16">
    <name type="scientific">Pediococcus damnosus</name>
    <dbReference type="NCBI Taxonomy" id="51663"/>
    <lineage>
        <taxon>Bacteria</taxon>
        <taxon>Bacillati</taxon>
        <taxon>Bacillota</taxon>
        <taxon>Bacilli</taxon>
        <taxon>Lactobacillales</taxon>
        <taxon>Lactobacillaceae</taxon>
        <taxon>Pediococcus</taxon>
    </lineage>
</organism>
<keyword evidence="10 14" id="KW-0472">Membrane</keyword>
<evidence type="ECO:0000313" key="16">
    <source>
        <dbReference type="Proteomes" id="UP000076244"/>
    </source>
</evidence>
<keyword evidence="9" id="KW-0406">Ion transport</keyword>
<evidence type="ECO:0000256" key="2">
    <source>
        <dbReference type="ARBA" id="ARBA00006920"/>
    </source>
</evidence>
<sequence>MMEKLKERLDAFSDAVIAIIITIMVLELPMPQHDSLSEYLQFGKAIGIFFISFCYIANIWYQHSVLYSDAKTINNKVFVSEFVFLAFLSLIPIFTKLITVDTNRHTVMAYGILTFIVSGLSMLVSFEVVHQEYSEKSDVQRIFRKVYQNHSNFLGIINVVVLILAYFKPTWAVWCYLALPVISFIFNRDDQTDLKEVPSLPQADQNKYLNFSNTDLREYRKKQRQISHKYMKQRQTNPNWQEDMAKEMRDLFKDGGFDQSTMGAGFSRQPFSRQPYERQTDQNKKPDKLNNPNKTNKPKK</sequence>
<dbReference type="Proteomes" id="UP000076244">
    <property type="component" value="Chromosome"/>
</dbReference>
<evidence type="ECO:0000256" key="13">
    <source>
        <dbReference type="SAM" id="MobiDB-lite"/>
    </source>
</evidence>
<evidence type="ECO:0000256" key="14">
    <source>
        <dbReference type="SAM" id="Phobius"/>
    </source>
</evidence>
<evidence type="ECO:0000256" key="6">
    <source>
        <dbReference type="ARBA" id="ARBA00022826"/>
    </source>
</evidence>
<keyword evidence="3" id="KW-0813">Transport</keyword>
<feature type="transmembrane region" description="Helical" evidence="14">
    <location>
        <begin position="12"/>
        <end position="30"/>
    </location>
</feature>
<keyword evidence="16" id="KW-1185">Reference proteome</keyword>
<keyword evidence="5 14" id="KW-0812">Transmembrane</keyword>
<gene>
    <name evidence="15" type="ORF">ADU72_0474</name>
</gene>
<feature type="region of interest" description="Disordered" evidence="13">
    <location>
        <begin position="254"/>
        <end position="300"/>
    </location>
</feature>
<evidence type="ECO:0000256" key="10">
    <source>
        <dbReference type="ARBA" id="ARBA00023136"/>
    </source>
</evidence>
<evidence type="ECO:0000256" key="7">
    <source>
        <dbReference type="ARBA" id="ARBA00022958"/>
    </source>
</evidence>
<dbReference type="InterPro" id="IPR010617">
    <property type="entry name" value="TMEM175-like"/>
</dbReference>
<feature type="transmembrane region" description="Helical" evidence="14">
    <location>
        <begin position="146"/>
        <end position="165"/>
    </location>
</feature>
<evidence type="ECO:0000256" key="8">
    <source>
        <dbReference type="ARBA" id="ARBA00022989"/>
    </source>
</evidence>
<keyword evidence="8 14" id="KW-1133">Transmembrane helix</keyword>
<dbReference type="RefSeq" id="WP_063510319.1">
    <property type="nucleotide sequence ID" value="NZ_BAAAXI010000189.1"/>
</dbReference>
<protein>
    <submittedName>
        <fullName evidence="15">Integral membrane protein</fullName>
    </submittedName>
</protein>
<keyword evidence="7" id="KW-0630">Potassium</keyword>
<evidence type="ECO:0000256" key="12">
    <source>
        <dbReference type="ARBA" id="ARBA00034430"/>
    </source>
</evidence>
<feature type="transmembrane region" description="Helical" evidence="14">
    <location>
        <begin position="171"/>
        <end position="187"/>
    </location>
</feature>
<evidence type="ECO:0000256" key="5">
    <source>
        <dbReference type="ARBA" id="ARBA00022692"/>
    </source>
</evidence>
<comment type="similarity">
    <text evidence="2">Belongs to the TMEM175 family.</text>
</comment>
<evidence type="ECO:0000256" key="9">
    <source>
        <dbReference type="ARBA" id="ARBA00023065"/>
    </source>
</evidence>